<evidence type="ECO:0000313" key="2">
    <source>
        <dbReference type="EMBL" id="KAK7321152.1"/>
    </source>
</evidence>
<keyword evidence="1" id="KW-0812">Transmembrane</keyword>
<proteinExistence type="predicted"/>
<dbReference type="AlphaFoldDB" id="A0AAN9Q3Z6"/>
<sequence length="204" mass="23042">MGIMRRPDHQPPSIPPELGPMARVWLPRSQLFGPSGVVFMVSLAWAWEGTYVSLRGDLGGEETAIKWINLHDVEVKQPRREPPPTMDGHSVRHLLMHLVVSFKFAYTYGSLDDTHSRFTSKPLISSARVSVGMVYEDAIQTKELTKLKKNLEVAEIYFTFTPWRFERMWSAMMALPFYAVLTTGGSSLLFNVLLDEGESPLLAS</sequence>
<organism evidence="2 3">
    <name type="scientific">Canavalia gladiata</name>
    <name type="common">Sword bean</name>
    <name type="synonym">Dolichos gladiatus</name>
    <dbReference type="NCBI Taxonomy" id="3824"/>
    <lineage>
        <taxon>Eukaryota</taxon>
        <taxon>Viridiplantae</taxon>
        <taxon>Streptophyta</taxon>
        <taxon>Embryophyta</taxon>
        <taxon>Tracheophyta</taxon>
        <taxon>Spermatophyta</taxon>
        <taxon>Magnoliopsida</taxon>
        <taxon>eudicotyledons</taxon>
        <taxon>Gunneridae</taxon>
        <taxon>Pentapetalae</taxon>
        <taxon>rosids</taxon>
        <taxon>fabids</taxon>
        <taxon>Fabales</taxon>
        <taxon>Fabaceae</taxon>
        <taxon>Papilionoideae</taxon>
        <taxon>50 kb inversion clade</taxon>
        <taxon>NPAAA clade</taxon>
        <taxon>indigoferoid/millettioid clade</taxon>
        <taxon>Phaseoleae</taxon>
        <taxon>Canavalia</taxon>
    </lineage>
</organism>
<protein>
    <submittedName>
        <fullName evidence="2">Uncharacterized protein</fullName>
    </submittedName>
</protein>
<dbReference type="Proteomes" id="UP001367508">
    <property type="component" value="Unassembled WGS sequence"/>
</dbReference>
<feature type="transmembrane region" description="Helical" evidence="1">
    <location>
        <begin position="174"/>
        <end position="194"/>
    </location>
</feature>
<comment type="caution">
    <text evidence="2">The sequence shown here is derived from an EMBL/GenBank/DDBJ whole genome shotgun (WGS) entry which is preliminary data.</text>
</comment>
<keyword evidence="1" id="KW-1133">Transmembrane helix</keyword>
<accession>A0AAN9Q3Z6</accession>
<dbReference type="EMBL" id="JAYMYQ010000007">
    <property type="protein sequence ID" value="KAK7321152.1"/>
    <property type="molecule type" value="Genomic_DNA"/>
</dbReference>
<evidence type="ECO:0000313" key="3">
    <source>
        <dbReference type="Proteomes" id="UP001367508"/>
    </source>
</evidence>
<keyword evidence="1" id="KW-0472">Membrane</keyword>
<evidence type="ECO:0000256" key="1">
    <source>
        <dbReference type="SAM" id="Phobius"/>
    </source>
</evidence>
<name>A0AAN9Q3Z6_CANGL</name>
<gene>
    <name evidence="2" type="ORF">VNO77_31469</name>
</gene>
<keyword evidence="3" id="KW-1185">Reference proteome</keyword>
<reference evidence="2 3" key="1">
    <citation type="submission" date="2024-01" db="EMBL/GenBank/DDBJ databases">
        <title>The genomes of 5 underutilized Papilionoideae crops provide insights into root nodulation and disease resistanc.</title>
        <authorList>
            <person name="Jiang F."/>
        </authorList>
    </citation>
    <scope>NUCLEOTIDE SEQUENCE [LARGE SCALE GENOMIC DNA]</scope>
    <source>
        <strain evidence="2">LVBAO_FW01</strain>
        <tissue evidence="2">Leaves</tissue>
    </source>
</reference>